<comment type="subcellular location">
    <subcellularLocation>
        <location evidence="1">Membrane</location>
        <topology evidence="1">Single-pass type I membrane protein</topology>
    </subcellularLocation>
</comment>
<keyword evidence="3" id="KW-0677">Repeat</keyword>
<evidence type="ECO:0000256" key="1">
    <source>
        <dbReference type="ARBA" id="ARBA00004479"/>
    </source>
</evidence>
<feature type="domain" description="PKD" evidence="7">
    <location>
        <begin position="913"/>
        <end position="979"/>
    </location>
</feature>
<dbReference type="Pfam" id="PF15901">
    <property type="entry name" value="Sortilin_C"/>
    <property type="match status" value="1"/>
</dbReference>
<comment type="similarity">
    <text evidence="2">Belongs to the VPS10-related sortilin family. SORCS subfamily.</text>
</comment>
<dbReference type="InterPro" id="IPR035986">
    <property type="entry name" value="PKD_dom_sf"/>
</dbReference>
<proteinExistence type="inferred from homology"/>
<feature type="transmembrane region" description="Helical" evidence="6">
    <location>
        <begin position="1389"/>
        <end position="1418"/>
    </location>
</feature>
<dbReference type="InterPro" id="IPR031777">
    <property type="entry name" value="Sortilin_C"/>
</dbReference>
<dbReference type="InterPro" id="IPR013783">
    <property type="entry name" value="Ig-like_fold"/>
</dbReference>
<organism evidence="8 9">
    <name type="scientific">Oopsacas minuta</name>
    <dbReference type="NCBI Taxonomy" id="111878"/>
    <lineage>
        <taxon>Eukaryota</taxon>
        <taxon>Metazoa</taxon>
        <taxon>Porifera</taxon>
        <taxon>Hexactinellida</taxon>
        <taxon>Hexasterophora</taxon>
        <taxon>Lyssacinosida</taxon>
        <taxon>Leucopsacidae</taxon>
        <taxon>Oopsacas</taxon>
    </lineage>
</organism>
<dbReference type="InterPro" id="IPR006581">
    <property type="entry name" value="VPS10"/>
</dbReference>
<dbReference type="Gene3D" id="2.60.40.10">
    <property type="entry name" value="Immunoglobulins"/>
    <property type="match status" value="3"/>
</dbReference>
<dbReference type="SUPFAM" id="SSF49299">
    <property type="entry name" value="PKD domain"/>
    <property type="match status" value="3"/>
</dbReference>
<dbReference type="SMART" id="SM00089">
    <property type="entry name" value="PKD"/>
    <property type="match status" value="3"/>
</dbReference>
<dbReference type="InterPro" id="IPR022409">
    <property type="entry name" value="PKD/Chitinase_dom"/>
</dbReference>
<accession>A0AAV7JJC8</accession>
<keyword evidence="6" id="KW-1133">Transmembrane helix</keyword>
<dbReference type="Gene3D" id="2.10.70.80">
    <property type="match status" value="1"/>
</dbReference>
<gene>
    <name evidence="8" type="ORF">LOD99_6788</name>
</gene>
<feature type="domain" description="PKD" evidence="7">
    <location>
        <begin position="732"/>
        <end position="792"/>
    </location>
</feature>
<dbReference type="Gene3D" id="2.130.10.10">
    <property type="entry name" value="YVTN repeat-like/Quinoprotein amine dehydrogenase"/>
    <property type="match status" value="1"/>
</dbReference>
<evidence type="ECO:0000256" key="5">
    <source>
        <dbReference type="ARBA" id="ARBA00023180"/>
    </source>
</evidence>
<keyword evidence="8" id="KW-0675">Receptor</keyword>
<protein>
    <submittedName>
        <fullName evidence="8">VPS10 domain-containing receptor SorCS1-like</fullName>
    </submittedName>
</protein>
<name>A0AAV7JJC8_9METZ</name>
<dbReference type="InterPro" id="IPR050310">
    <property type="entry name" value="VPS10-sortilin"/>
</dbReference>
<evidence type="ECO:0000256" key="6">
    <source>
        <dbReference type="SAM" id="Phobius"/>
    </source>
</evidence>
<dbReference type="PANTHER" id="PTHR12106:SF27">
    <property type="entry name" value="SORTILIN-RELATED RECEPTOR"/>
    <property type="match status" value="1"/>
</dbReference>
<keyword evidence="4 6" id="KW-0472">Membrane</keyword>
<dbReference type="PANTHER" id="PTHR12106">
    <property type="entry name" value="SORTILIN RELATED"/>
    <property type="match status" value="1"/>
</dbReference>
<dbReference type="SMART" id="SM00602">
    <property type="entry name" value="VPS10"/>
    <property type="match status" value="1"/>
</dbReference>
<dbReference type="InterPro" id="IPR000601">
    <property type="entry name" value="PKD_dom"/>
</dbReference>
<dbReference type="Gene3D" id="3.30.60.270">
    <property type="match status" value="1"/>
</dbReference>
<dbReference type="SUPFAM" id="SSF110296">
    <property type="entry name" value="Oligoxyloglucan reducing end-specific cellobiohydrolase"/>
    <property type="match status" value="1"/>
</dbReference>
<evidence type="ECO:0000256" key="2">
    <source>
        <dbReference type="ARBA" id="ARBA00010818"/>
    </source>
</evidence>
<evidence type="ECO:0000313" key="9">
    <source>
        <dbReference type="Proteomes" id="UP001165289"/>
    </source>
</evidence>
<reference evidence="8 9" key="1">
    <citation type="journal article" date="2023" name="BMC Biol.">
        <title>The compact genome of the sponge Oopsacas minuta (Hexactinellida) is lacking key metazoan core genes.</title>
        <authorList>
            <person name="Santini S."/>
            <person name="Schenkelaars Q."/>
            <person name="Jourda C."/>
            <person name="Duchesne M."/>
            <person name="Belahbib H."/>
            <person name="Rocher C."/>
            <person name="Selva M."/>
            <person name="Riesgo A."/>
            <person name="Vervoort M."/>
            <person name="Leys S.P."/>
            <person name="Kodjabachian L."/>
            <person name="Le Bivic A."/>
            <person name="Borchiellini C."/>
            <person name="Claverie J.M."/>
            <person name="Renard E."/>
        </authorList>
    </citation>
    <scope>NUCLEOTIDE SEQUENCE [LARGE SCALE GENOMIC DNA]</scope>
    <source>
        <strain evidence="8">SPO-2</strain>
    </source>
</reference>
<dbReference type="GO" id="GO:0006892">
    <property type="term" value="P:post-Golgi vesicle-mediated transport"/>
    <property type="evidence" value="ECO:0007669"/>
    <property type="project" value="TreeGrafter"/>
</dbReference>
<dbReference type="PROSITE" id="PS50093">
    <property type="entry name" value="PKD"/>
    <property type="match status" value="3"/>
</dbReference>
<comment type="caution">
    <text evidence="8">The sequence shown here is derived from an EMBL/GenBank/DDBJ whole genome shotgun (WGS) entry which is preliminary data.</text>
</comment>
<dbReference type="CDD" id="cd00146">
    <property type="entry name" value="PKD"/>
    <property type="match status" value="3"/>
</dbReference>
<dbReference type="InterPro" id="IPR015943">
    <property type="entry name" value="WD40/YVTN_repeat-like_dom_sf"/>
</dbReference>
<evidence type="ECO:0000313" key="8">
    <source>
        <dbReference type="EMBL" id="KAI6649067.1"/>
    </source>
</evidence>
<feature type="domain" description="PKD" evidence="7">
    <location>
        <begin position="1018"/>
        <end position="1075"/>
    </location>
</feature>
<dbReference type="Proteomes" id="UP001165289">
    <property type="component" value="Unassembled WGS sequence"/>
</dbReference>
<sequence length="1481" mass="165119">MGAMTSYGAITSRLHVPHTATPQEINLDTFREDNSELKQKITRPKRANPGNDSFSHTSALTNDNNGYALVHYSGAYSPKIFIVTQRYASSLVVQSNLWRTTDFGREYTNDTNKLPADAIINYFYISLNKEKLILTDQKNNRLYRTLNGGDDYRVTDVSFDPKTLTFHPSIEEAVIAYDSEHMELYISSDFGATWTQIDTGVQAYVWDPTATDPTVYFETQIDNNTYVWKASIVSDKLSKVVFDPDLGAVETNSLLLYNEFIFVEKQLNESDTTGEGGLFVSYKRGKFREAMFPLKTQEQHYLIADASQEQALVAVYHHENLTNLYTSDAEGYTYSLSLQNLKGTSITSWENRAASVELVMIEGIKGTYIANRLDPISSNPNTWPAFTQITYDKGGTWGYIKRPPYDSNGNLNDNCTLAEDCNLNLRIDQPSRSGVYSKEHALGLIVAHGNSGKYLNSYWWGQYYSNVYLSRDAGFTWTEEFYRGSYEYAFLDHGGVIVAVSKYSGNSVYTQSITYSCTEGLSWQLRNISTAKLYVIGILTEPGSTTLEATLFAKTPGRFVEWLIVQLNFSYFVNVTCGPDDYIKWIPSDERQGGDCLLGEKATYERRDPAVCCFNGRDYIRPINTSTCPCKLQDFDCDVGYEKLSTDSPCTPAEGTVPEGAPFDCPEGKNYTSTIGYRLIPGDKCEGGDYDAYAPHIYPCPIRAPTSLVLSPDMHTYKIGAVVTIILSQGYGSKKSTVYRWDYGDNSTQQMIEGFTLSETVTHTYTRAGKYTINLSASNSAGVNNVSIDIVVLDVVDSFNVTGVESPISAGTMVEYSLTVYSPEPDQHVLPVGTYDVRWSVLLGTANAVSISQDTFSYLLESEGVYYINIEVFNHVSDPVVQNLVINVVGIPGALTLSTTTDPALFIPGHEIQINFRQGTETDFTNYSVNFGDGEVMSDLIYSLAENLQHSFNAPGVYTIMIVASNIAGTTTVARNITILDVLQSAVFSAPTIIILGLNEVFEASYTLQYNTEYTGSIMYSWEIGDEPPVESPTPRVTHKFLSATTVTIKLTVYNEVSSITYSLQVVIHPSAENLRIRQDGQTYPVLTKVILNLESADSVELPREGVTYKWDVGEEGTDIIETALPTTTFQYTTTGTKVVRVHSVSLTDGETINHVVSGTLYILSVISTVSSLHNTGTTKDTASVNFTIRDPYDGLYIGPVTVLISDDSHNDWAYNTHEFYVSDGSLELPLSPLIKYKVYKITVTLTNVVSNVSTIIEISRVKEIEQNVIIRFQWVDVPIGVDVNEWEQQVEDTVMFEIIEMFHIETWRLSVELNLQIDKPYDVYVRLLPKNNTDKGANDQLITLRAINNYFQNSHDITISGNTGNQTIPVINSQIINGIPDPVHTYTLIGLLVGLPIVLVLFILLIIPFVGCGIIYARKYRKVSHAYSRLRQTRANNFVFTHDGLDDEDDEPPVNIGADSGDKVKFNLDDTGFSDTKIKD</sequence>
<evidence type="ECO:0000259" key="7">
    <source>
        <dbReference type="PROSITE" id="PS50093"/>
    </source>
</evidence>
<dbReference type="InterPro" id="IPR031778">
    <property type="entry name" value="Sortilin_N"/>
</dbReference>
<dbReference type="GO" id="GO:0016020">
    <property type="term" value="C:membrane"/>
    <property type="evidence" value="ECO:0007669"/>
    <property type="project" value="UniProtKB-SubCell"/>
</dbReference>
<dbReference type="GO" id="GO:0005794">
    <property type="term" value="C:Golgi apparatus"/>
    <property type="evidence" value="ECO:0007669"/>
    <property type="project" value="TreeGrafter"/>
</dbReference>
<evidence type="ECO:0000256" key="4">
    <source>
        <dbReference type="ARBA" id="ARBA00023136"/>
    </source>
</evidence>
<keyword evidence="9" id="KW-1185">Reference proteome</keyword>
<keyword evidence="6" id="KW-0812">Transmembrane</keyword>
<evidence type="ECO:0000256" key="3">
    <source>
        <dbReference type="ARBA" id="ARBA00022737"/>
    </source>
</evidence>
<keyword evidence="5" id="KW-0325">Glycoprotein</keyword>
<dbReference type="Pfam" id="PF00801">
    <property type="entry name" value="PKD"/>
    <property type="match status" value="1"/>
</dbReference>
<dbReference type="EMBL" id="JAKMXF010000322">
    <property type="protein sequence ID" value="KAI6649067.1"/>
    <property type="molecule type" value="Genomic_DNA"/>
</dbReference>
<dbReference type="Pfam" id="PF18911">
    <property type="entry name" value="PKD_4"/>
    <property type="match status" value="2"/>
</dbReference>
<dbReference type="Pfam" id="PF15902">
    <property type="entry name" value="Sortilin-Vps10"/>
    <property type="match status" value="1"/>
</dbReference>